<evidence type="ECO:0000256" key="1">
    <source>
        <dbReference type="ARBA" id="ARBA00022737"/>
    </source>
</evidence>
<gene>
    <name evidence="3" type="ORF">NP493_586g01033</name>
</gene>
<keyword evidence="1" id="KW-0677">Repeat</keyword>
<evidence type="ECO:0000256" key="2">
    <source>
        <dbReference type="ARBA" id="ARBA00022837"/>
    </source>
</evidence>
<comment type="caution">
    <text evidence="3">The sequence shown here is derived from an EMBL/GenBank/DDBJ whole genome shotgun (WGS) entry which is preliminary data.</text>
</comment>
<dbReference type="Gene3D" id="1.10.238.10">
    <property type="entry name" value="EF-hand"/>
    <property type="match status" value="2"/>
</dbReference>
<proteinExistence type="predicted"/>
<dbReference type="GO" id="GO:0016460">
    <property type="term" value="C:myosin II complex"/>
    <property type="evidence" value="ECO:0007669"/>
    <property type="project" value="TreeGrafter"/>
</dbReference>
<keyword evidence="2" id="KW-0106">Calcium</keyword>
<evidence type="ECO:0000313" key="4">
    <source>
        <dbReference type="Proteomes" id="UP001209878"/>
    </source>
</evidence>
<keyword evidence="4" id="KW-1185">Reference proteome</keyword>
<evidence type="ECO:0000313" key="3">
    <source>
        <dbReference type="EMBL" id="KAK2177671.1"/>
    </source>
</evidence>
<dbReference type="PANTHER" id="PTHR23048:SF0">
    <property type="entry name" value="CALMODULIN LIKE 3"/>
    <property type="match status" value="1"/>
</dbReference>
<dbReference type="EMBL" id="JAODUO010000585">
    <property type="protein sequence ID" value="KAK2177671.1"/>
    <property type="molecule type" value="Genomic_DNA"/>
</dbReference>
<dbReference type="FunFam" id="1.10.238.10:FF:000003">
    <property type="entry name" value="Calmodulin A"/>
    <property type="match status" value="1"/>
</dbReference>
<dbReference type="InterPro" id="IPR050230">
    <property type="entry name" value="CALM/Myosin/TropC-like"/>
</dbReference>
<protein>
    <submittedName>
        <fullName evidence="3">Uncharacterized protein</fullName>
    </submittedName>
</protein>
<dbReference type="InterPro" id="IPR011992">
    <property type="entry name" value="EF-hand-dom_pair"/>
</dbReference>
<dbReference type="PROSITE" id="PS00018">
    <property type="entry name" value="EF_HAND_1"/>
    <property type="match status" value="1"/>
</dbReference>
<name>A0AAD9NR96_RIDPI</name>
<dbReference type="PANTHER" id="PTHR23048">
    <property type="entry name" value="MYOSIN LIGHT CHAIN 1, 3"/>
    <property type="match status" value="1"/>
</dbReference>
<dbReference type="AlphaFoldDB" id="A0AAD9NR96"/>
<dbReference type="Proteomes" id="UP001209878">
    <property type="component" value="Unassembled WGS sequence"/>
</dbReference>
<dbReference type="InterPro" id="IPR018247">
    <property type="entry name" value="EF_Hand_1_Ca_BS"/>
</dbReference>
<sequence>MTNPSTETATVEHLRTYNDIGSFTDAQITEIRKVFRIFDQNVSLTMPIEKLPVALRALGRIPTEVQMQQILDEFGDSTLVYFGEFCALLNRDPWGMLGSETELRSTFENLFDPRQTGRLNKRWLIHQLTTLGETLTQKEINEMLVHFDADDEGEIEYEDMIHQLLK</sequence>
<accession>A0AAD9NR96</accession>
<reference evidence="3" key="1">
    <citation type="journal article" date="2023" name="Mol. Biol. Evol.">
        <title>Third-Generation Sequencing Reveals the Adaptive Role of the Epigenome in Three Deep-Sea Polychaetes.</title>
        <authorList>
            <person name="Perez M."/>
            <person name="Aroh O."/>
            <person name="Sun Y."/>
            <person name="Lan Y."/>
            <person name="Juniper S.K."/>
            <person name="Young C.R."/>
            <person name="Angers B."/>
            <person name="Qian P.Y."/>
        </authorList>
    </citation>
    <scope>NUCLEOTIDE SEQUENCE</scope>
    <source>
        <strain evidence="3">R07B-5</strain>
    </source>
</reference>
<organism evidence="3 4">
    <name type="scientific">Ridgeia piscesae</name>
    <name type="common">Tubeworm</name>
    <dbReference type="NCBI Taxonomy" id="27915"/>
    <lineage>
        <taxon>Eukaryota</taxon>
        <taxon>Metazoa</taxon>
        <taxon>Spiralia</taxon>
        <taxon>Lophotrochozoa</taxon>
        <taxon>Annelida</taxon>
        <taxon>Polychaeta</taxon>
        <taxon>Sedentaria</taxon>
        <taxon>Canalipalpata</taxon>
        <taxon>Sabellida</taxon>
        <taxon>Siboglinidae</taxon>
        <taxon>Ridgeia</taxon>
    </lineage>
</organism>
<dbReference type="SUPFAM" id="SSF47473">
    <property type="entry name" value="EF-hand"/>
    <property type="match status" value="1"/>
</dbReference>